<sequence>MSEFRDILYTHAGFENLTENVVLKELEEYIQDTENMERRGFCKCWICLADVAAIVLNQLKPCYCSNFIDKDENNEYFTNLRIKLKEMIQKAFETVKKNPHHCG</sequence>
<gene>
    <name evidence="2" type="ORF">B9R14_16020</name>
    <name evidence="1" type="ORF">HVS_11820</name>
</gene>
<evidence type="ECO:0000313" key="4">
    <source>
        <dbReference type="Proteomes" id="UP000239720"/>
    </source>
</evidence>
<evidence type="ECO:0000313" key="2">
    <source>
        <dbReference type="EMBL" id="PQQ68126.1"/>
    </source>
</evidence>
<dbReference type="Pfam" id="PF10719">
    <property type="entry name" value="ComFB"/>
    <property type="match status" value="1"/>
</dbReference>
<dbReference type="EMBL" id="NEMB01000003">
    <property type="protein sequence ID" value="PQQ68126.1"/>
    <property type="molecule type" value="Genomic_DNA"/>
</dbReference>
<reference evidence="2 4" key="2">
    <citation type="journal article" date="2018" name="Syst. Appl. Microbiol.">
        <title>Characterization and high-quality draft genome sequence of Herbivorax saccincola A7, an anaerobic, alkaliphilic, thermophilic, cellulolytic, and xylanolytic bacterium.</title>
        <authorList>
            <person name="Aikawa S."/>
            <person name="Baramee S."/>
            <person name="Sermsathanaswadi J."/>
            <person name="Thianheng P."/>
            <person name="Tachaapaikoon C."/>
            <person name="Shikata A."/>
            <person name="Waeonukul R."/>
            <person name="Pason P."/>
            <person name="Ratanakhanokchai K."/>
            <person name="Kosugi A."/>
        </authorList>
    </citation>
    <scope>NUCLEOTIDE SEQUENCE [LARGE SCALE GENOMIC DNA]</scope>
    <source>
        <strain evidence="2 4">A7</strain>
    </source>
</reference>
<name>A0A2K9ENP8_9FIRM</name>
<dbReference type="InterPro" id="IPR019657">
    <property type="entry name" value="ComFB"/>
</dbReference>
<evidence type="ECO:0000313" key="1">
    <source>
        <dbReference type="EMBL" id="AUG58251.1"/>
    </source>
</evidence>
<keyword evidence="3" id="KW-1185">Reference proteome</keyword>
<proteinExistence type="predicted"/>
<dbReference type="Proteomes" id="UP000233534">
    <property type="component" value="Chromosome"/>
</dbReference>
<dbReference type="RefSeq" id="WP_101302572.1">
    <property type="nucleotide sequence ID" value="NZ_CP025197.1"/>
</dbReference>
<dbReference type="AlphaFoldDB" id="A0A2K9ENP8"/>
<organism evidence="1 3">
    <name type="scientific">Acetivibrio saccincola</name>
    <dbReference type="NCBI Taxonomy" id="1677857"/>
    <lineage>
        <taxon>Bacteria</taxon>
        <taxon>Bacillati</taxon>
        <taxon>Bacillota</taxon>
        <taxon>Clostridia</taxon>
        <taxon>Eubacteriales</taxon>
        <taxon>Oscillospiraceae</taxon>
        <taxon>Acetivibrio</taxon>
    </lineage>
</organism>
<reference evidence="1" key="1">
    <citation type="submission" date="2017-12" db="EMBL/GenBank/DDBJ databases">
        <title>Complete genome sequence of Herbivorax saccincola GGR1, a novel Cellulosome-producing hydrolytic bacterium in a thermophilic biogas plant, established by Illumina and Nanopore MinION sequencing.</title>
        <authorList>
            <person name="Pechtl A."/>
            <person name="Ruckert C."/>
            <person name="Koeck D.E."/>
            <person name="Maus I."/>
            <person name="Winkler A."/>
            <person name="Kalinowski J."/>
            <person name="Puhler A."/>
            <person name="Schwarz W.W."/>
            <person name="Zverlov V.V."/>
            <person name="Schluter A."/>
            <person name="Liebl W."/>
        </authorList>
    </citation>
    <scope>NUCLEOTIDE SEQUENCE [LARGE SCALE GENOMIC DNA]</scope>
    <source>
        <strain evidence="1">GGR1</strain>
    </source>
</reference>
<dbReference type="Proteomes" id="UP000239720">
    <property type="component" value="Unassembled WGS sequence"/>
</dbReference>
<dbReference type="EMBL" id="CP025197">
    <property type="protein sequence ID" value="AUG58251.1"/>
    <property type="molecule type" value="Genomic_DNA"/>
</dbReference>
<dbReference type="KEGG" id="hsc:HVS_11820"/>
<dbReference type="OrthoDB" id="5616024at2"/>
<protein>
    <submittedName>
        <fullName evidence="2">Competence protein ComFB</fullName>
    </submittedName>
    <submittedName>
        <fullName evidence="1">Late competence development protein ComFB</fullName>
    </submittedName>
</protein>
<evidence type="ECO:0000313" key="3">
    <source>
        <dbReference type="Proteomes" id="UP000233534"/>
    </source>
</evidence>
<accession>A0A2K9ENP8</accession>